<organism evidence="2 3">
    <name type="scientific">Bergeyella zoohelcum</name>
    <dbReference type="NCBI Taxonomy" id="1015"/>
    <lineage>
        <taxon>Bacteria</taxon>
        <taxon>Pseudomonadati</taxon>
        <taxon>Bacteroidota</taxon>
        <taxon>Flavobacteriia</taxon>
        <taxon>Flavobacteriales</taxon>
        <taxon>Weeksellaceae</taxon>
        <taxon>Bergeyella</taxon>
    </lineage>
</organism>
<feature type="transmembrane region" description="Helical" evidence="1">
    <location>
        <begin position="88"/>
        <end position="110"/>
    </location>
</feature>
<keyword evidence="1" id="KW-1133">Transmembrane helix</keyword>
<keyword evidence="1" id="KW-0812">Transmembrane</keyword>
<dbReference type="AlphaFoldDB" id="A0A376BZU9"/>
<dbReference type="Proteomes" id="UP000255515">
    <property type="component" value="Unassembled WGS sequence"/>
</dbReference>
<name>A0A376BZU9_9FLAO</name>
<dbReference type="EMBL" id="UFTJ01000001">
    <property type="protein sequence ID" value="SSZ47172.1"/>
    <property type="molecule type" value="Genomic_DNA"/>
</dbReference>
<feature type="transmembrane region" description="Helical" evidence="1">
    <location>
        <begin position="155"/>
        <end position="173"/>
    </location>
</feature>
<sequence>MTVFNKKNESVTNVLKMAFYFWKKSLLYQILYSILFISLLITCFFYLMDYYELSKGFFEISQNESIDQGKRFEEMQKFIATHPNAPSFSWAMIGVSCFLFPLNLGLFAIFRKIQLAEPVSLSDLFTGYRGRNFFALGSYFLFWILTFNIAMNTLILAPIWWLITLFVAPLMFFKNIRIIEGIGLTIKTLRKHFIDIMVVLVIGLIIKYIGIFSFFGIPLFFGFSNAIVFALYNNYFTTKD</sequence>
<proteinExistence type="predicted"/>
<evidence type="ECO:0000313" key="2">
    <source>
        <dbReference type="EMBL" id="SSZ47172.1"/>
    </source>
</evidence>
<feature type="transmembrane region" description="Helical" evidence="1">
    <location>
        <begin position="26"/>
        <end position="48"/>
    </location>
</feature>
<feature type="transmembrane region" description="Helical" evidence="1">
    <location>
        <begin position="217"/>
        <end position="236"/>
    </location>
</feature>
<feature type="transmembrane region" description="Helical" evidence="1">
    <location>
        <begin position="131"/>
        <end position="149"/>
    </location>
</feature>
<accession>A0A376BZU9</accession>
<feature type="transmembrane region" description="Helical" evidence="1">
    <location>
        <begin position="193"/>
        <end position="211"/>
    </location>
</feature>
<gene>
    <name evidence="2" type="ORF">NCTC11661_00838</name>
</gene>
<evidence type="ECO:0008006" key="4">
    <source>
        <dbReference type="Google" id="ProtNLM"/>
    </source>
</evidence>
<reference evidence="2 3" key="1">
    <citation type="submission" date="2018-06" db="EMBL/GenBank/DDBJ databases">
        <authorList>
            <consortium name="Pathogen Informatics"/>
            <person name="Doyle S."/>
        </authorList>
    </citation>
    <scope>NUCLEOTIDE SEQUENCE [LARGE SCALE GENOMIC DNA]</scope>
    <source>
        <strain evidence="2 3">NCTC11661</strain>
    </source>
</reference>
<protein>
    <recommendedName>
        <fullName evidence="4">Beta-carotene 15,15'-monooxygenase</fullName>
    </recommendedName>
</protein>
<keyword evidence="1" id="KW-0472">Membrane</keyword>
<evidence type="ECO:0000256" key="1">
    <source>
        <dbReference type="SAM" id="Phobius"/>
    </source>
</evidence>
<evidence type="ECO:0000313" key="3">
    <source>
        <dbReference type="Proteomes" id="UP000255515"/>
    </source>
</evidence>
<dbReference type="RefSeq" id="WP_002686420.1">
    <property type="nucleotide sequence ID" value="NZ_UFTJ01000001.1"/>
</dbReference>